<comment type="subcellular location">
    <subcellularLocation>
        <location evidence="1">Membrane</location>
        <topology evidence="1">Multi-pass membrane protein</topology>
    </subcellularLocation>
</comment>
<evidence type="ECO:0000313" key="7">
    <source>
        <dbReference type="EMBL" id="KAG0687626.1"/>
    </source>
</evidence>
<dbReference type="InterPro" id="IPR008010">
    <property type="entry name" value="Tatp1"/>
</dbReference>
<keyword evidence="8" id="KW-1185">Reference proteome</keyword>
<gene>
    <name evidence="7" type="ORF">C6P40_002085</name>
</gene>
<keyword evidence="5 6" id="KW-0472">Membrane</keyword>
<comment type="caution">
    <text evidence="7">The sequence shown here is derived from an EMBL/GenBank/DDBJ whole genome shotgun (WGS) entry which is preliminary data.</text>
</comment>
<feature type="transmembrane region" description="Helical" evidence="6">
    <location>
        <begin position="364"/>
        <end position="385"/>
    </location>
</feature>
<evidence type="ECO:0000256" key="5">
    <source>
        <dbReference type="ARBA" id="ARBA00023136"/>
    </source>
</evidence>
<evidence type="ECO:0000256" key="2">
    <source>
        <dbReference type="ARBA" id="ARBA00008803"/>
    </source>
</evidence>
<accession>A0A9P6WIM1</accession>
<dbReference type="EMBL" id="PUHW01000235">
    <property type="protein sequence ID" value="KAG0687626.1"/>
    <property type="molecule type" value="Genomic_DNA"/>
</dbReference>
<keyword evidence="4 6" id="KW-1133">Transmembrane helix</keyword>
<comment type="similarity">
    <text evidence="2">Belongs to the TAPT1 family.</text>
</comment>
<dbReference type="Pfam" id="PF05346">
    <property type="entry name" value="DUF747"/>
    <property type="match status" value="1"/>
</dbReference>
<reference evidence="7" key="1">
    <citation type="submission" date="2020-11" db="EMBL/GenBank/DDBJ databases">
        <title>Kefir isolates.</title>
        <authorList>
            <person name="Marcisauskas S."/>
            <person name="Kim Y."/>
            <person name="Blasche S."/>
        </authorList>
    </citation>
    <scope>NUCLEOTIDE SEQUENCE</scope>
    <source>
        <strain evidence="7">Olga-1</strain>
    </source>
</reference>
<name>A0A9P6WIM1_9ASCO</name>
<dbReference type="Proteomes" id="UP000697127">
    <property type="component" value="Unassembled WGS sequence"/>
</dbReference>
<feature type="transmembrane region" description="Helical" evidence="6">
    <location>
        <begin position="114"/>
        <end position="138"/>
    </location>
</feature>
<proteinExistence type="inferred from homology"/>
<evidence type="ECO:0000256" key="6">
    <source>
        <dbReference type="SAM" id="Phobius"/>
    </source>
</evidence>
<dbReference type="AlphaFoldDB" id="A0A9P6WIM1"/>
<evidence type="ECO:0000313" key="8">
    <source>
        <dbReference type="Proteomes" id="UP000697127"/>
    </source>
</evidence>
<organism evidence="7 8">
    <name type="scientific">Pichia californica</name>
    <dbReference type="NCBI Taxonomy" id="460514"/>
    <lineage>
        <taxon>Eukaryota</taxon>
        <taxon>Fungi</taxon>
        <taxon>Dikarya</taxon>
        <taxon>Ascomycota</taxon>
        <taxon>Saccharomycotina</taxon>
        <taxon>Pichiomycetes</taxon>
        <taxon>Pichiales</taxon>
        <taxon>Pichiaceae</taxon>
        <taxon>Pichia</taxon>
    </lineage>
</organism>
<evidence type="ECO:0000256" key="1">
    <source>
        <dbReference type="ARBA" id="ARBA00004141"/>
    </source>
</evidence>
<feature type="transmembrane region" description="Helical" evidence="6">
    <location>
        <begin position="441"/>
        <end position="463"/>
    </location>
</feature>
<dbReference type="GO" id="GO:0005789">
    <property type="term" value="C:endoplasmic reticulum membrane"/>
    <property type="evidence" value="ECO:0007669"/>
    <property type="project" value="TreeGrafter"/>
</dbReference>
<evidence type="ECO:0000256" key="4">
    <source>
        <dbReference type="ARBA" id="ARBA00022989"/>
    </source>
</evidence>
<feature type="transmembrane region" description="Helical" evidence="6">
    <location>
        <begin position="239"/>
        <end position="255"/>
    </location>
</feature>
<dbReference type="PANTHER" id="PTHR13317">
    <property type="entry name" value="TRANSMEMBRANE ANTERIOR POSTERIOR TRANSFORMATION PROTEIN 1 HOMOLOG"/>
    <property type="match status" value="1"/>
</dbReference>
<evidence type="ECO:0008006" key="9">
    <source>
        <dbReference type="Google" id="ProtNLM"/>
    </source>
</evidence>
<sequence length="583" mass="67487">MRKCDSSRKKQNKPLDLSFNIDVQTIVSKPDKDKEANSTQARIKLGSAAKSAESVTLWDVLLSELNIVSEKDKKDQVNNQNLIVDTDSWSENFQTLLNYIRLPLHLEQFMTFGILYSTVVFLKWLVIIPLRCFIHTLINLRKLINGHPLSLFSEKRSLMYKNDLLSVSGIIITLFLLKNIDTSKIYHNIRAGTAIKLYFMTQVLDIADRLLSASGQDILIVTHKFNNFRKNNKLDLNKVSQFVCLYLLSVLYLWFHSYALIYQVMALNVAINSYSNALLTLILSNQFSELKSAVFKKTEREGLFQNSCADLNERFLIFIMLGIISSRNLLQILINTESLSDFFESLTPNSWSTQLTSWKSINNWIGLIIGPSIFVIGSEFLVDWIKYAYILRFNKIKPKVYDKFTKILASDFISGFKSDKFNKINHQPNDHPNLLTKRTGFPISTIMIIFCRLSIFPYSQYLATSVYERTDHNYLLSWVIISAIILFVIAVLVSLRLILSFVILRWSKKILLKTNNNQRNTDFLKGDPNVNLSHVSDVREHFYDETESVPLSLEEYRLEKLAKNKDNKLNNVVRFDMADKRIW</sequence>
<keyword evidence="3 6" id="KW-0812">Transmembrane</keyword>
<evidence type="ECO:0000256" key="3">
    <source>
        <dbReference type="ARBA" id="ARBA00022692"/>
    </source>
</evidence>
<protein>
    <recommendedName>
        <fullName evidence="9">Endoplasmic reticulum membrane protein 65</fullName>
    </recommendedName>
</protein>
<feature type="transmembrane region" description="Helical" evidence="6">
    <location>
        <begin position="475"/>
        <end position="504"/>
    </location>
</feature>
<dbReference type="PANTHER" id="PTHR13317:SF4">
    <property type="entry name" value="TRANSMEMBRANE ANTERIOR POSTERIOR TRANSFORMATION PROTEIN 1 HOMOLOG"/>
    <property type="match status" value="1"/>
</dbReference>